<feature type="transmembrane region" description="Helical" evidence="1">
    <location>
        <begin position="6"/>
        <end position="29"/>
    </location>
</feature>
<organism evidence="2 3">
    <name type="scientific">Porphyromonas loveana</name>
    <dbReference type="NCBI Taxonomy" id="1884669"/>
    <lineage>
        <taxon>Bacteria</taxon>
        <taxon>Pseudomonadati</taxon>
        <taxon>Bacteroidota</taxon>
        <taxon>Bacteroidia</taxon>
        <taxon>Bacteroidales</taxon>
        <taxon>Porphyromonadaceae</taxon>
        <taxon>Porphyromonas</taxon>
    </lineage>
</organism>
<sequence length="65" mass="7102">MLILTGVYFLFPPTIMLAFMLTCITIAFLDLPFADLIKKLTLAIGGNCGGNYADTFGYKRAYSAV</sequence>
<dbReference type="AlphaFoldDB" id="A0A2U1F447"/>
<gene>
    <name evidence="2" type="ORF">C7382_12116</name>
</gene>
<accession>A0A2U1F447</accession>
<comment type="caution">
    <text evidence="2">The sequence shown here is derived from an EMBL/GenBank/DDBJ whole genome shotgun (WGS) entry which is preliminary data.</text>
</comment>
<keyword evidence="3" id="KW-1185">Reference proteome</keyword>
<name>A0A2U1F447_9PORP</name>
<keyword evidence="1" id="KW-0472">Membrane</keyword>
<protein>
    <submittedName>
        <fullName evidence="2">Uncharacterized protein</fullName>
    </submittedName>
</protein>
<evidence type="ECO:0000313" key="3">
    <source>
        <dbReference type="Proteomes" id="UP000245462"/>
    </source>
</evidence>
<keyword evidence="1" id="KW-1133">Transmembrane helix</keyword>
<dbReference type="Proteomes" id="UP000245462">
    <property type="component" value="Unassembled WGS sequence"/>
</dbReference>
<evidence type="ECO:0000313" key="2">
    <source>
        <dbReference type="EMBL" id="PVZ06800.1"/>
    </source>
</evidence>
<evidence type="ECO:0000256" key="1">
    <source>
        <dbReference type="SAM" id="Phobius"/>
    </source>
</evidence>
<dbReference type="EMBL" id="QEKY01000021">
    <property type="protein sequence ID" value="PVZ06800.1"/>
    <property type="molecule type" value="Genomic_DNA"/>
</dbReference>
<keyword evidence="1" id="KW-0812">Transmembrane</keyword>
<reference evidence="2 3" key="1">
    <citation type="submission" date="2018-04" db="EMBL/GenBank/DDBJ databases">
        <title>Genomic Encyclopedia of Type Strains, Phase IV (KMG-IV): sequencing the most valuable type-strain genomes for metagenomic binning, comparative biology and taxonomic classification.</title>
        <authorList>
            <person name="Goeker M."/>
        </authorList>
    </citation>
    <scope>NUCLEOTIDE SEQUENCE [LARGE SCALE GENOMIC DNA]</scope>
    <source>
        <strain evidence="2 3">DSM 28520</strain>
    </source>
</reference>
<proteinExistence type="predicted"/>